<dbReference type="EMBL" id="AP020941">
    <property type="protein sequence ID" value="BBN68842.1"/>
    <property type="molecule type" value="Genomic_DNA"/>
</dbReference>
<evidence type="ECO:0000313" key="2">
    <source>
        <dbReference type="EMBL" id="BBN68842.1"/>
    </source>
</evidence>
<feature type="region of interest" description="Disordered" evidence="1">
    <location>
        <begin position="95"/>
        <end position="114"/>
    </location>
</feature>
<sequence>KSTASNASPATNTVLPWLPPNQLVGNKLKPGLCLCEPNPLNEGGGAKTETKEAVSLLRVPEPVGESCTEYRWKCVKGSASDSRVLRDAITRPNGLKLPTGMESVDTNQDFEQGRKQTRRSWSKFEEEQLLTVLEDFVVVGHRCETGNFKYGTLLQMEKVLNNLCPGAKLKHHKNAAKWRNKSFPLFDRIANIFGKDRANGKGAEIPSEMMEE</sequence>
<organism evidence="2">
    <name type="scientific">Prunus dulcis</name>
    <name type="common">Almond</name>
    <name type="synonym">Amygdalus dulcis</name>
    <dbReference type="NCBI Taxonomy" id="3755"/>
    <lineage>
        <taxon>Eukaryota</taxon>
        <taxon>Viridiplantae</taxon>
        <taxon>Streptophyta</taxon>
        <taxon>Embryophyta</taxon>
        <taxon>Tracheophyta</taxon>
        <taxon>Spermatophyta</taxon>
        <taxon>Magnoliopsida</taxon>
        <taxon>eudicotyledons</taxon>
        <taxon>Gunneridae</taxon>
        <taxon>Pentapetalae</taxon>
        <taxon>rosids</taxon>
        <taxon>fabids</taxon>
        <taxon>Rosales</taxon>
        <taxon>Rosaceae</taxon>
        <taxon>Amygdaloideae</taxon>
        <taxon>Amygdaleae</taxon>
        <taxon>Prunus</taxon>
    </lineage>
</organism>
<dbReference type="PANTHER" id="PTHR46250">
    <property type="entry name" value="MYB/SANT-LIKE DNA-BINDING DOMAIN PROTEIN-RELATED"/>
    <property type="match status" value="1"/>
</dbReference>
<dbReference type="AlphaFoldDB" id="A0A5H2XP90"/>
<feature type="non-terminal residue" evidence="2">
    <location>
        <position position="1"/>
    </location>
</feature>
<feature type="non-terminal residue" evidence="2">
    <location>
        <position position="212"/>
    </location>
</feature>
<protein>
    <submittedName>
        <fullName evidence="2">NB-ARC domain-containing disease resistance protein</fullName>
    </submittedName>
</protein>
<name>A0A5H2XP90_PRUDU</name>
<evidence type="ECO:0000256" key="1">
    <source>
        <dbReference type="SAM" id="MobiDB-lite"/>
    </source>
</evidence>
<dbReference type="PANTHER" id="PTHR46250:SF15">
    <property type="entry name" value="OS01G0523800 PROTEIN"/>
    <property type="match status" value="1"/>
</dbReference>
<reference evidence="2" key="1">
    <citation type="journal article" date="2019" name="Science">
        <title>Mutation of a bHLH transcription factor allowed almond domestication.</title>
        <authorList>
            <person name="Sanchez-Perez R."/>
            <person name="Pavan S."/>
            <person name="Mazzeo R."/>
            <person name="Moldovan C."/>
            <person name="Aiese Cigliano R."/>
            <person name="Del Cueto J."/>
            <person name="Ricciardi F."/>
            <person name="Lotti C."/>
            <person name="Ricciardi L."/>
            <person name="Dicenta F."/>
            <person name="Lopez-Marques R.L."/>
            <person name="Lindberg Moller B."/>
        </authorList>
    </citation>
    <scope>NUCLEOTIDE SEQUENCE</scope>
</reference>
<accession>A0A5H2XP90</accession>
<proteinExistence type="predicted"/>
<gene>
    <name evidence="2" type="ORF">Prudu_604S000200</name>
</gene>